<dbReference type="Proteomes" id="UP000248917">
    <property type="component" value="Unassembled WGS sequence"/>
</dbReference>
<dbReference type="Pfam" id="PF00144">
    <property type="entry name" value="Beta-lactamase"/>
    <property type="match status" value="1"/>
</dbReference>
<dbReference type="RefSeq" id="WP_111393071.1">
    <property type="nucleotide sequence ID" value="NZ_QKTX01000007.1"/>
</dbReference>
<dbReference type="InterPro" id="IPR001466">
    <property type="entry name" value="Beta-lactam-related"/>
</dbReference>
<evidence type="ECO:0000259" key="3">
    <source>
        <dbReference type="Pfam" id="PF00144"/>
    </source>
</evidence>
<accession>A0A326RS11</accession>
<gene>
    <name evidence="4" type="ORF">CLV31_107226</name>
</gene>
<comment type="subcellular location">
    <subcellularLocation>
        <location evidence="1">Membrane</location>
    </subcellularLocation>
</comment>
<reference evidence="4 5" key="1">
    <citation type="submission" date="2018-06" db="EMBL/GenBank/DDBJ databases">
        <title>Genomic Encyclopedia of Archaeal and Bacterial Type Strains, Phase II (KMG-II): from individual species to whole genera.</title>
        <authorList>
            <person name="Goeker M."/>
        </authorList>
    </citation>
    <scope>NUCLEOTIDE SEQUENCE [LARGE SCALE GENOMIC DNA]</scope>
    <source>
        <strain evidence="4 5">T4</strain>
    </source>
</reference>
<dbReference type="EMBL" id="QKTX01000007">
    <property type="protein sequence ID" value="PZV83273.1"/>
    <property type="molecule type" value="Genomic_DNA"/>
</dbReference>
<evidence type="ECO:0000313" key="5">
    <source>
        <dbReference type="Proteomes" id="UP000248917"/>
    </source>
</evidence>
<evidence type="ECO:0000256" key="2">
    <source>
        <dbReference type="ARBA" id="ARBA00023136"/>
    </source>
</evidence>
<dbReference type="PANTHER" id="PTHR46825">
    <property type="entry name" value="D-ALANYL-D-ALANINE-CARBOXYPEPTIDASE/ENDOPEPTIDASE AMPH"/>
    <property type="match status" value="1"/>
</dbReference>
<dbReference type="PANTHER" id="PTHR46825:SF11">
    <property type="entry name" value="PENICILLIN-BINDING PROTEIN 4"/>
    <property type="match status" value="1"/>
</dbReference>
<dbReference type="InterPro" id="IPR050491">
    <property type="entry name" value="AmpC-like"/>
</dbReference>
<sequence>MHTFLKLTISAVASLGILPESTEKRFDENDFKVLEQTANDQEFTGAMAIFQGNQLVFNYSSGEANAETSLANGLDVRFNVGSIGKSLTSILVFRQVETGNIDLDQTVDQYLPESERVPNDSLITVRHLLTNTSGLGDFFESPEYVEGKRYDVSSLFSLVQKMPLIKDRPGTGLDYSNSGFIVLGRILEHIHGKPYQSIVQEKLLNPLNINYSKPSPLASGWKLENETWTLGEGNDPESWSSAGGIFLSIEELHRLISFLVKDGYLKQGTKELMWTPQVQPAHEPPFVHYAFGWMVEKPQDLHFIGHNGGVRGFQAAFRYLPQSDTYIYTFSNRENGAEGLFMKALMQLIEKAG</sequence>
<keyword evidence="5" id="KW-1185">Reference proteome</keyword>
<dbReference type="Gene3D" id="3.40.710.10">
    <property type="entry name" value="DD-peptidase/beta-lactamase superfamily"/>
    <property type="match status" value="1"/>
</dbReference>
<protein>
    <submittedName>
        <fullName evidence="4">CubicO group peptidase (Beta-lactamase class C family)</fullName>
    </submittedName>
</protein>
<name>A0A326RS11_9BACT</name>
<comment type="caution">
    <text evidence="4">The sequence shown here is derived from an EMBL/GenBank/DDBJ whole genome shotgun (WGS) entry which is preliminary data.</text>
</comment>
<feature type="domain" description="Beta-lactamase-related" evidence="3">
    <location>
        <begin position="41"/>
        <end position="340"/>
    </location>
</feature>
<evidence type="ECO:0000313" key="4">
    <source>
        <dbReference type="EMBL" id="PZV83273.1"/>
    </source>
</evidence>
<dbReference type="OrthoDB" id="9793489at2"/>
<dbReference type="SUPFAM" id="SSF56601">
    <property type="entry name" value="beta-lactamase/transpeptidase-like"/>
    <property type="match status" value="1"/>
</dbReference>
<dbReference type="GO" id="GO:0016020">
    <property type="term" value="C:membrane"/>
    <property type="evidence" value="ECO:0007669"/>
    <property type="project" value="UniProtKB-SubCell"/>
</dbReference>
<evidence type="ECO:0000256" key="1">
    <source>
        <dbReference type="ARBA" id="ARBA00004370"/>
    </source>
</evidence>
<keyword evidence="2" id="KW-0472">Membrane</keyword>
<organism evidence="4 5">
    <name type="scientific">Algoriphagus aquaeductus</name>
    <dbReference type="NCBI Taxonomy" id="475299"/>
    <lineage>
        <taxon>Bacteria</taxon>
        <taxon>Pseudomonadati</taxon>
        <taxon>Bacteroidota</taxon>
        <taxon>Cytophagia</taxon>
        <taxon>Cytophagales</taxon>
        <taxon>Cyclobacteriaceae</taxon>
        <taxon>Algoriphagus</taxon>
    </lineage>
</organism>
<proteinExistence type="predicted"/>
<dbReference type="AlphaFoldDB" id="A0A326RS11"/>
<dbReference type="InterPro" id="IPR012338">
    <property type="entry name" value="Beta-lactam/transpept-like"/>
</dbReference>